<protein>
    <submittedName>
        <fullName evidence="4">Putative ATPase protein</fullName>
    </submittedName>
</protein>
<proteinExistence type="predicted"/>
<dbReference type="STRING" id="1397666.RS24_01350"/>
<dbReference type="AlphaFoldDB" id="U2XML3"/>
<reference evidence="4 5" key="1">
    <citation type="journal article" date="2014" name="FEMS Microbiol. Ecol.">
        <title>Genomic differentiation among two strains of the PS1 clade isolated from geographically separated marine habitats.</title>
        <authorList>
            <person name="Jimenez-Infante F."/>
            <person name="Ngugi D.K."/>
            <person name="Alam I."/>
            <person name="Rashid M."/>
            <person name="Baalawi W."/>
            <person name="Kamau A.A."/>
            <person name="Bajic V.B."/>
            <person name="Stingl U."/>
        </authorList>
    </citation>
    <scope>NUCLEOTIDE SEQUENCE [LARGE SCALE GENOMIC DNA]</scope>
    <source>
        <strain evidence="4 5">RS24</strain>
    </source>
</reference>
<keyword evidence="5" id="KW-1185">Reference proteome</keyword>
<keyword evidence="1" id="KW-0175">Coiled coil</keyword>
<organism evidence="4 5">
    <name type="scientific">Candidatus Micropelagius thuwalensis</name>
    <dbReference type="NCBI Taxonomy" id="1397666"/>
    <lineage>
        <taxon>Bacteria</taxon>
        <taxon>Pseudomonadati</taxon>
        <taxon>Pseudomonadota</taxon>
        <taxon>Alphaproteobacteria</taxon>
        <taxon>PS1 clade</taxon>
        <taxon>Candidatus Micropelagius</taxon>
    </lineage>
</organism>
<dbReference type="OrthoDB" id="9810508at2"/>
<evidence type="ECO:0000313" key="4">
    <source>
        <dbReference type="EMBL" id="ERL46352.1"/>
    </source>
</evidence>
<feature type="transmembrane region" description="Helical" evidence="2">
    <location>
        <begin position="12"/>
        <end position="31"/>
    </location>
</feature>
<dbReference type="Proteomes" id="UP000016762">
    <property type="component" value="Unassembled WGS sequence"/>
</dbReference>
<feature type="domain" description="DUF374" evidence="3">
    <location>
        <begin position="72"/>
        <end position="145"/>
    </location>
</feature>
<evidence type="ECO:0000313" key="5">
    <source>
        <dbReference type="Proteomes" id="UP000016762"/>
    </source>
</evidence>
<dbReference type="eggNOG" id="COG2121">
    <property type="taxonomic scope" value="Bacteria"/>
</dbReference>
<dbReference type="RefSeq" id="WP_021777330.1">
    <property type="nucleotide sequence ID" value="NZ_AWXE01000004.1"/>
</dbReference>
<dbReference type="CDD" id="cd07983">
    <property type="entry name" value="LPLAT_DUF374-like"/>
    <property type="match status" value="1"/>
</dbReference>
<dbReference type="InterPro" id="IPR007172">
    <property type="entry name" value="DUF374"/>
</dbReference>
<evidence type="ECO:0000256" key="2">
    <source>
        <dbReference type="SAM" id="Phobius"/>
    </source>
</evidence>
<keyword evidence="2" id="KW-1133">Transmembrane helix</keyword>
<dbReference type="Pfam" id="PF04028">
    <property type="entry name" value="DUF374"/>
    <property type="match status" value="1"/>
</dbReference>
<accession>U2XML3</accession>
<feature type="coiled-coil region" evidence="1">
    <location>
        <begin position="209"/>
        <end position="236"/>
    </location>
</feature>
<keyword evidence="2" id="KW-0472">Membrane</keyword>
<gene>
    <name evidence="4" type="primary">yhcM</name>
    <name evidence="4" type="ORF">RS24_01350</name>
</gene>
<sequence>MKQTIKTILRSTPVLYLLATLLKIWVGFIYLSCRKTIIGQQHANTLQNINDTFIITIWHRSLLLAPKTLLKSKSYASLSSNHADGKIGVIYAKLTGVTPITGSGTGTASKRPVKDKKGAAALRTILRYLENNKSVWLTADIPPGPIFECGRGIIAMAQLSQKPILATAIRTKNEIIIEKAWDKLIIPKPFGKMVIAYGEPLWVPRDADKSTLEACRLQLEKNLNELNEKAENLLKG</sequence>
<keyword evidence="2" id="KW-0812">Transmembrane</keyword>
<evidence type="ECO:0000256" key="1">
    <source>
        <dbReference type="SAM" id="Coils"/>
    </source>
</evidence>
<name>U2XML3_9PROT</name>
<comment type="caution">
    <text evidence="4">The sequence shown here is derived from an EMBL/GenBank/DDBJ whole genome shotgun (WGS) entry which is preliminary data.</text>
</comment>
<dbReference type="EMBL" id="AWXE01000004">
    <property type="protein sequence ID" value="ERL46352.1"/>
    <property type="molecule type" value="Genomic_DNA"/>
</dbReference>
<evidence type="ECO:0000259" key="3">
    <source>
        <dbReference type="Pfam" id="PF04028"/>
    </source>
</evidence>